<keyword evidence="3" id="KW-1185">Reference proteome</keyword>
<accession>A0A2T3LDE5</accession>
<dbReference type="InterPro" id="IPR016181">
    <property type="entry name" value="Acyl_CoA_acyltransferase"/>
</dbReference>
<dbReference type="PANTHER" id="PTHR43792:SF1">
    <property type="entry name" value="N-ACETYLTRANSFERASE DOMAIN-CONTAINING PROTEIN"/>
    <property type="match status" value="1"/>
</dbReference>
<dbReference type="PROSITE" id="PS51186">
    <property type="entry name" value="GNAT"/>
    <property type="match status" value="1"/>
</dbReference>
<keyword evidence="2" id="KW-0808">Transferase</keyword>
<reference evidence="2 3" key="1">
    <citation type="submission" date="2018-03" db="EMBL/GenBank/DDBJ databases">
        <title>Whole genome sequencing of Histamine producing bacteria.</title>
        <authorList>
            <person name="Butler K."/>
        </authorList>
    </citation>
    <scope>NUCLEOTIDE SEQUENCE [LARGE SCALE GENOMIC DNA]</scope>
    <source>
        <strain evidence="2 3">ATCC 19614</strain>
    </source>
</reference>
<dbReference type="InterPro" id="IPR000182">
    <property type="entry name" value="GNAT_dom"/>
</dbReference>
<dbReference type="SUPFAM" id="SSF55729">
    <property type="entry name" value="Acyl-CoA N-acyltransferases (Nat)"/>
    <property type="match status" value="1"/>
</dbReference>
<dbReference type="PANTHER" id="PTHR43792">
    <property type="entry name" value="GNAT FAMILY, PUTATIVE (AFU_ORTHOLOGUE AFUA_3G00765)-RELATED-RELATED"/>
    <property type="match status" value="1"/>
</dbReference>
<organism evidence="2 3">
    <name type="scientific">Photobacterium indicum</name>
    <dbReference type="NCBI Taxonomy" id="81447"/>
    <lineage>
        <taxon>Bacteria</taxon>
        <taxon>Pseudomonadati</taxon>
        <taxon>Pseudomonadota</taxon>
        <taxon>Gammaproteobacteria</taxon>
        <taxon>Vibrionales</taxon>
        <taxon>Vibrionaceae</taxon>
        <taxon>Photobacterium</taxon>
    </lineage>
</organism>
<name>A0A2T3LDE5_9GAMM</name>
<dbReference type="InterPro" id="IPR051531">
    <property type="entry name" value="N-acetyltransferase"/>
</dbReference>
<dbReference type="Gene3D" id="3.40.630.30">
    <property type="match status" value="1"/>
</dbReference>
<dbReference type="Pfam" id="PF13302">
    <property type="entry name" value="Acetyltransf_3"/>
    <property type="match status" value="1"/>
</dbReference>
<dbReference type="AlphaFoldDB" id="A0A2T3LDE5"/>
<evidence type="ECO:0000259" key="1">
    <source>
        <dbReference type="PROSITE" id="PS51186"/>
    </source>
</evidence>
<evidence type="ECO:0000313" key="2">
    <source>
        <dbReference type="EMBL" id="PSV49376.1"/>
    </source>
</evidence>
<dbReference type="Proteomes" id="UP000241803">
    <property type="component" value="Unassembled WGS sequence"/>
</dbReference>
<feature type="domain" description="N-acetyltransferase" evidence="1">
    <location>
        <begin position="9"/>
        <end position="169"/>
    </location>
</feature>
<dbReference type="RefSeq" id="WP_107252016.1">
    <property type="nucleotide sequence ID" value="NZ_PYOC01000001.1"/>
</dbReference>
<sequence length="169" mass="19152">MNIIETERLTIRWLTEDDAEFIYRLYNTDSFLQFVGDKNLQTIDDARKYLLTGALNMYERIGMGLYMVELKSDKTALGISGLIKRDSLNDIDIGYGFLPEFEGKGYAYEAGVALKSYAKNILKIERLVAITTADNKRSIALLEKLGLDFESTVEEPDNQPALCLYAMPL</sequence>
<dbReference type="GO" id="GO:0016747">
    <property type="term" value="F:acyltransferase activity, transferring groups other than amino-acyl groups"/>
    <property type="evidence" value="ECO:0007669"/>
    <property type="project" value="InterPro"/>
</dbReference>
<evidence type="ECO:0000313" key="3">
    <source>
        <dbReference type="Proteomes" id="UP000241803"/>
    </source>
</evidence>
<comment type="caution">
    <text evidence="2">The sequence shown here is derived from an EMBL/GenBank/DDBJ whole genome shotgun (WGS) entry which is preliminary data.</text>
</comment>
<proteinExistence type="predicted"/>
<dbReference type="EMBL" id="PYOC01000001">
    <property type="protein sequence ID" value="PSV49376.1"/>
    <property type="molecule type" value="Genomic_DNA"/>
</dbReference>
<protein>
    <submittedName>
        <fullName evidence="2">RimJ/RimL family protein N-acetyltransferase</fullName>
    </submittedName>
</protein>
<gene>
    <name evidence="2" type="ORF">C9J47_02070</name>
</gene>